<dbReference type="SFLD" id="SFLDS00019">
    <property type="entry name" value="Glutathione_Transferase_(cytos"/>
    <property type="match status" value="1"/>
</dbReference>
<protein>
    <submittedName>
        <fullName evidence="4">Maleylacetoacetate isomerase</fullName>
        <ecNumber evidence="4">5.2.1.2</ecNumber>
    </submittedName>
</protein>
<evidence type="ECO:0000259" key="3">
    <source>
        <dbReference type="PROSITE" id="PS50405"/>
    </source>
</evidence>
<evidence type="ECO:0000256" key="1">
    <source>
        <dbReference type="ARBA" id="ARBA00010007"/>
    </source>
</evidence>
<reference evidence="4 5" key="1">
    <citation type="journal article" date="2019" name="Environ. Microbiol.">
        <title>Species interactions and distinct microbial communities in high Arctic permafrost affected cryosols are associated with the CH4 and CO2 gas fluxes.</title>
        <authorList>
            <person name="Altshuler I."/>
            <person name="Hamel J."/>
            <person name="Turney S."/>
            <person name="Magnuson E."/>
            <person name="Levesque R."/>
            <person name="Greer C."/>
            <person name="Whyte L.G."/>
        </authorList>
    </citation>
    <scope>NUCLEOTIDE SEQUENCE [LARGE SCALE GENOMIC DNA]</scope>
    <source>
        <strain evidence="4 5">E6.1</strain>
    </source>
</reference>
<dbReference type="Gene3D" id="3.40.30.10">
    <property type="entry name" value="Glutaredoxin"/>
    <property type="match status" value="1"/>
</dbReference>
<dbReference type="GO" id="GO:0006559">
    <property type="term" value="P:L-phenylalanine catabolic process"/>
    <property type="evidence" value="ECO:0007669"/>
    <property type="project" value="TreeGrafter"/>
</dbReference>
<dbReference type="EC" id="5.2.1.2" evidence="4"/>
<dbReference type="GO" id="GO:0006749">
    <property type="term" value="P:glutathione metabolic process"/>
    <property type="evidence" value="ECO:0007669"/>
    <property type="project" value="TreeGrafter"/>
</dbReference>
<dbReference type="CDD" id="cd03042">
    <property type="entry name" value="GST_N_Zeta"/>
    <property type="match status" value="1"/>
</dbReference>
<gene>
    <name evidence="4" type="primary">maiA</name>
    <name evidence="4" type="ORF">EAH76_13845</name>
</gene>
<dbReference type="Gene3D" id="1.20.1050.10">
    <property type="match status" value="1"/>
</dbReference>
<name>A0A502FUZ6_9SPHN</name>
<dbReference type="NCBIfam" id="TIGR01262">
    <property type="entry name" value="maiA"/>
    <property type="match status" value="1"/>
</dbReference>
<dbReference type="InterPro" id="IPR010987">
    <property type="entry name" value="Glutathione-S-Trfase_C-like"/>
</dbReference>
<evidence type="ECO:0000313" key="4">
    <source>
        <dbReference type="EMBL" id="TPG52926.1"/>
    </source>
</evidence>
<evidence type="ECO:0000313" key="5">
    <source>
        <dbReference type="Proteomes" id="UP000319931"/>
    </source>
</evidence>
<dbReference type="InterPro" id="IPR036249">
    <property type="entry name" value="Thioredoxin-like_sf"/>
</dbReference>
<dbReference type="OrthoDB" id="509852at2"/>
<feature type="domain" description="GST N-terminal" evidence="2">
    <location>
        <begin position="1"/>
        <end position="80"/>
    </location>
</feature>
<dbReference type="EMBL" id="RCZC01000003">
    <property type="protein sequence ID" value="TPG52926.1"/>
    <property type="molecule type" value="Genomic_DNA"/>
</dbReference>
<dbReference type="InterPro" id="IPR004045">
    <property type="entry name" value="Glutathione_S-Trfase_N"/>
</dbReference>
<accession>A0A502FUZ6</accession>
<proteinExistence type="inferred from homology"/>
<sequence>MILYDYWRSSAAYRVRIALNLKGIAYESVAIDLVQGAQHAPEYVARNPQGLLPALDLGDTVLTQSLAIIAYLDATHPTPALLPHDPVARAQAMAQALVIAADIHPIDNLRVLNHLTTQFGADQAAREDWYRHWIVEGLSALETMTVALPGPFLGGEAPNIADICLVPQLYNARRFSVPLDAWPRLVAADTAAAEIPAFAAAHPDLVKPSAA</sequence>
<feature type="domain" description="GST C-terminal" evidence="3">
    <location>
        <begin position="85"/>
        <end position="211"/>
    </location>
</feature>
<dbReference type="InterPro" id="IPR036282">
    <property type="entry name" value="Glutathione-S-Trfase_C_sf"/>
</dbReference>
<dbReference type="InterPro" id="IPR005955">
    <property type="entry name" value="GST_Zeta"/>
</dbReference>
<dbReference type="Proteomes" id="UP000319931">
    <property type="component" value="Unassembled WGS sequence"/>
</dbReference>
<dbReference type="GO" id="GO:0016034">
    <property type="term" value="F:maleylacetoacetate isomerase activity"/>
    <property type="evidence" value="ECO:0007669"/>
    <property type="project" value="UniProtKB-EC"/>
</dbReference>
<dbReference type="RefSeq" id="WP_140850851.1">
    <property type="nucleotide sequence ID" value="NZ_RCZC01000003.1"/>
</dbReference>
<keyword evidence="4" id="KW-0413">Isomerase</keyword>
<comment type="similarity">
    <text evidence="1">Belongs to the GST superfamily. Zeta family.</text>
</comment>
<dbReference type="PROSITE" id="PS50405">
    <property type="entry name" value="GST_CTER"/>
    <property type="match status" value="1"/>
</dbReference>
<dbReference type="AlphaFoldDB" id="A0A502FUZ6"/>
<dbReference type="InterPro" id="IPR040079">
    <property type="entry name" value="Glutathione_S-Trfase"/>
</dbReference>
<organism evidence="4 5">
    <name type="scientific">Sphingomonas glacialis</name>
    <dbReference type="NCBI Taxonomy" id="658225"/>
    <lineage>
        <taxon>Bacteria</taxon>
        <taxon>Pseudomonadati</taxon>
        <taxon>Pseudomonadota</taxon>
        <taxon>Alphaproteobacteria</taxon>
        <taxon>Sphingomonadales</taxon>
        <taxon>Sphingomonadaceae</taxon>
        <taxon>Sphingomonas</taxon>
    </lineage>
</organism>
<dbReference type="SUPFAM" id="SSF52833">
    <property type="entry name" value="Thioredoxin-like"/>
    <property type="match status" value="1"/>
</dbReference>
<evidence type="ECO:0000259" key="2">
    <source>
        <dbReference type="PROSITE" id="PS50404"/>
    </source>
</evidence>
<dbReference type="Pfam" id="PF02798">
    <property type="entry name" value="GST_N"/>
    <property type="match status" value="1"/>
</dbReference>
<dbReference type="PANTHER" id="PTHR42673:SF4">
    <property type="entry name" value="MALEYLACETOACETATE ISOMERASE"/>
    <property type="match status" value="1"/>
</dbReference>
<dbReference type="SFLD" id="SFLDG00358">
    <property type="entry name" value="Main_(cytGST)"/>
    <property type="match status" value="1"/>
</dbReference>
<dbReference type="GO" id="GO:0005737">
    <property type="term" value="C:cytoplasm"/>
    <property type="evidence" value="ECO:0007669"/>
    <property type="project" value="InterPro"/>
</dbReference>
<dbReference type="InterPro" id="IPR034333">
    <property type="entry name" value="GST_Zeta_N"/>
</dbReference>
<dbReference type="PROSITE" id="PS50404">
    <property type="entry name" value="GST_NTER"/>
    <property type="match status" value="1"/>
</dbReference>
<dbReference type="PANTHER" id="PTHR42673">
    <property type="entry name" value="MALEYLACETOACETATE ISOMERASE"/>
    <property type="match status" value="1"/>
</dbReference>
<comment type="caution">
    <text evidence="4">The sequence shown here is derived from an EMBL/GenBank/DDBJ whole genome shotgun (WGS) entry which is preliminary data.</text>
</comment>
<dbReference type="GO" id="GO:0004364">
    <property type="term" value="F:glutathione transferase activity"/>
    <property type="evidence" value="ECO:0007669"/>
    <property type="project" value="TreeGrafter"/>
</dbReference>
<dbReference type="SUPFAM" id="SSF47616">
    <property type="entry name" value="GST C-terminal domain-like"/>
    <property type="match status" value="1"/>
</dbReference>
<keyword evidence="5" id="KW-1185">Reference proteome</keyword>